<dbReference type="RefSeq" id="WP_244785138.1">
    <property type="nucleotide sequence ID" value="NZ_CP091508.1"/>
</dbReference>
<evidence type="ECO:0000313" key="1">
    <source>
        <dbReference type="EMBL" id="UOO81876.1"/>
    </source>
</evidence>
<organism evidence="1 2">
    <name type="scientific">Uruburuella testudinis</name>
    <dbReference type="NCBI Taxonomy" id="1282863"/>
    <lineage>
        <taxon>Bacteria</taxon>
        <taxon>Pseudomonadati</taxon>
        <taxon>Pseudomonadota</taxon>
        <taxon>Betaproteobacteria</taxon>
        <taxon>Neisseriales</taxon>
        <taxon>Neisseriaceae</taxon>
        <taxon>Uruburuella</taxon>
    </lineage>
</organism>
<dbReference type="Proteomes" id="UP000829817">
    <property type="component" value="Chromosome"/>
</dbReference>
<keyword evidence="2" id="KW-1185">Reference proteome</keyword>
<gene>
    <name evidence="1" type="ORF">LVJ83_13410</name>
</gene>
<name>A0ABY4DYW5_9NEIS</name>
<accession>A0ABY4DYW5</accession>
<protein>
    <submittedName>
        <fullName evidence="1">Uncharacterized protein</fullName>
    </submittedName>
</protein>
<sequence length="110" mass="12281">MSNYIDEHQLCILKIDISDIPCGISLNLDNTGRLKQIQTASRVPGQRFYEGIFAPENAKARPKTQQGRGILQGFLTQQMCFQKQKISVNRPSIECSAGVATVFLRPSEIL</sequence>
<reference evidence="1 2" key="1">
    <citation type="journal article" date="2022" name="Res Sq">
        <title>Evolution of multicellular longitudinally dividing oral cavity symbionts (Neisseriaceae).</title>
        <authorList>
            <person name="Nyongesa S."/>
            <person name="Weber P."/>
            <person name="Bernet E."/>
            <person name="Pullido F."/>
            <person name="Nieckarz M."/>
            <person name="Delaby M."/>
            <person name="Nieves C."/>
            <person name="Viehboeck T."/>
            <person name="Krause N."/>
            <person name="Rivera-Millot A."/>
            <person name="Nakamura A."/>
            <person name="Vischer N."/>
            <person name="VanNieuwenhze M."/>
            <person name="Brun Y."/>
            <person name="Cava F."/>
            <person name="Bulgheresi S."/>
            <person name="Veyrier F."/>
        </authorList>
    </citation>
    <scope>NUCLEOTIDE SEQUENCE [LARGE SCALE GENOMIC DNA]</scope>
    <source>
        <strain evidence="1 2">CCUG 63373m</strain>
    </source>
</reference>
<dbReference type="EMBL" id="CP091508">
    <property type="protein sequence ID" value="UOO81876.1"/>
    <property type="molecule type" value="Genomic_DNA"/>
</dbReference>
<evidence type="ECO:0000313" key="2">
    <source>
        <dbReference type="Proteomes" id="UP000829817"/>
    </source>
</evidence>
<proteinExistence type="predicted"/>